<proteinExistence type="predicted"/>
<dbReference type="Proteomes" id="UP001500668">
    <property type="component" value="Unassembled WGS sequence"/>
</dbReference>
<evidence type="ECO:0000313" key="2">
    <source>
        <dbReference type="Proteomes" id="UP001500668"/>
    </source>
</evidence>
<gene>
    <name evidence="1" type="ORF">GCM10010394_60150</name>
</gene>
<evidence type="ECO:0000313" key="1">
    <source>
        <dbReference type="EMBL" id="GAA0621464.1"/>
    </source>
</evidence>
<protein>
    <submittedName>
        <fullName evidence="1">Uncharacterized protein</fullName>
    </submittedName>
</protein>
<dbReference type="EMBL" id="BAAACA010000043">
    <property type="protein sequence ID" value="GAA0621464.1"/>
    <property type="molecule type" value="Genomic_DNA"/>
</dbReference>
<keyword evidence="2" id="KW-1185">Reference proteome</keyword>
<sequence>MVRDVAGDEDGVRAAVHGVDVRDDPRDAFRGSRAPVDMQIADVGKQHGSPWELMESEALGQRRWAGEVGLTAWG</sequence>
<reference evidence="2" key="1">
    <citation type="journal article" date="2019" name="Int. J. Syst. Evol. Microbiol.">
        <title>The Global Catalogue of Microorganisms (GCM) 10K type strain sequencing project: providing services to taxonomists for standard genome sequencing and annotation.</title>
        <authorList>
            <consortium name="The Broad Institute Genomics Platform"/>
            <consortium name="The Broad Institute Genome Sequencing Center for Infectious Disease"/>
            <person name="Wu L."/>
            <person name="Ma J."/>
        </authorList>
    </citation>
    <scope>NUCLEOTIDE SEQUENCE [LARGE SCALE GENOMIC DNA]</scope>
    <source>
        <strain evidence="2">JCM 5067</strain>
    </source>
</reference>
<accession>A0ABP3RYW3</accession>
<comment type="caution">
    <text evidence="1">The sequence shown here is derived from an EMBL/GenBank/DDBJ whole genome shotgun (WGS) entry which is preliminary data.</text>
</comment>
<name>A0ABP3RYW3_9ACTN</name>
<organism evidence="1 2">
    <name type="scientific">Streptomyces crystallinus</name>
    <dbReference type="NCBI Taxonomy" id="68191"/>
    <lineage>
        <taxon>Bacteria</taxon>
        <taxon>Bacillati</taxon>
        <taxon>Actinomycetota</taxon>
        <taxon>Actinomycetes</taxon>
        <taxon>Kitasatosporales</taxon>
        <taxon>Streptomycetaceae</taxon>
        <taxon>Streptomyces</taxon>
    </lineage>
</organism>